<dbReference type="InterPro" id="IPR000337">
    <property type="entry name" value="GPCR_3"/>
</dbReference>
<dbReference type="InterPro" id="IPR017978">
    <property type="entry name" value="GPCR_3_C"/>
</dbReference>
<dbReference type="Pfam" id="PF07562">
    <property type="entry name" value="NCD3G"/>
    <property type="match status" value="1"/>
</dbReference>
<dbReference type="Pfam" id="PF00003">
    <property type="entry name" value="7tm_3"/>
    <property type="match status" value="1"/>
</dbReference>
<feature type="transmembrane region" description="Helical" evidence="10">
    <location>
        <begin position="604"/>
        <end position="622"/>
    </location>
</feature>
<keyword evidence="13" id="KW-1185">Reference proteome</keyword>
<evidence type="ECO:0000256" key="4">
    <source>
        <dbReference type="ARBA" id="ARBA00022989"/>
    </source>
</evidence>
<dbReference type="InterPro" id="IPR050726">
    <property type="entry name" value="mGluR"/>
</dbReference>
<dbReference type="Gene3D" id="3.40.50.2300">
    <property type="match status" value="2"/>
</dbReference>
<keyword evidence="6 10" id="KW-0472">Membrane</keyword>
<evidence type="ECO:0000256" key="2">
    <source>
        <dbReference type="ARBA" id="ARBA00022475"/>
    </source>
</evidence>
<evidence type="ECO:0000313" key="13">
    <source>
        <dbReference type="Proteomes" id="UP001652625"/>
    </source>
</evidence>
<protein>
    <submittedName>
        <fullName evidence="14 15">Metabotropic glutamate receptor 3</fullName>
    </submittedName>
</protein>
<keyword evidence="9" id="KW-0807">Transducer</keyword>
<evidence type="ECO:0000256" key="8">
    <source>
        <dbReference type="ARBA" id="ARBA00023180"/>
    </source>
</evidence>
<dbReference type="InterPro" id="IPR038550">
    <property type="entry name" value="GPCR_3_9-Cys_sf"/>
</dbReference>
<dbReference type="GeneID" id="105846519"/>
<keyword evidence="2" id="KW-1003">Cell membrane</keyword>
<feature type="transmembrane region" description="Helical" evidence="10">
    <location>
        <begin position="690"/>
        <end position="713"/>
    </location>
</feature>
<dbReference type="Proteomes" id="UP001652625">
    <property type="component" value="Chromosome 07"/>
</dbReference>
<dbReference type="CDD" id="cd13953">
    <property type="entry name" value="7tm_classC_mGluR-like"/>
    <property type="match status" value="1"/>
</dbReference>
<evidence type="ECO:0000256" key="7">
    <source>
        <dbReference type="ARBA" id="ARBA00023170"/>
    </source>
</evidence>
<evidence type="ECO:0000256" key="11">
    <source>
        <dbReference type="SAM" id="SignalP"/>
    </source>
</evidence>
<dbReference type="PRINTS" id="PR00248">
    <property type="entry name" value="GPCRMGR"/>
</dbReference>
<feature type="signal peptide" evidence="11">
    <location>
        <begin position="1"/>
        <end position="22"/>
    </location>
</feature>
<organism evidence="13 15">
    <name type="scientific">Hydra vulgaris</name>
    <name type="common">Hydra</name>
    <name type="synonym">Hydra attenuata</name>
    <dbReference type="NCBI Taxonomy" id="6087"/>
    <lineage>
        <taxon>Eukaryota</taxon>
        <taxon>Metazoa</taxon>
        <taxon>Cnidaria</taxon>
        <taxon>Hydrozoa</taxon>
        <taxon>Hydroidolina</taxon>
        <taxon>Anthoathecata</taxon>
        <taxon>Aplanulata</taxon>
        <taxon>Hydridae</taxon>
        <taxon>Hydra</taxon>
    </lineage>
</organism>
<reference evidence="14 15" key="1">
    <citation type="submission" date="2025-05" db="UniProtKB">
        <authorList>
            <consortium name="RefSeq"/>
        </authorList>
    </citation>
    <scope>IDENTIFICATION</scope>
</reference>
<evidence type="ECO:0000259" key="12">
    <source>
        <dbReference type="PROSITE" id="PS50259"/>
    </source>
</evidence>
<keyword evidence="4 10" id="KW-1133">Transmembrane helix</keyword>
<feature type="chain" id="PRO_5045025912" evidence="11">
    <location>
        <begin position="23"/>
        <end position="834"/>
    </location>
</feature>
<evidence type="ECO:0000256" key="9">
    <source>
        <dbReference type="ARBA" id="ARBA00023224"/>
    </source>
</evidence>
<keyword evidence="7 14" id="KW-0675">Receptor</keyword>
<dbReference type="PANTHER" id="PTHR24060">
    <property type="entry name" value="METABOTROPIC GLUTAMATE RECEPTOR"/>
    <property type="match status" value="1"/>
</dbReference>
<evidence type="ECO:0000256" key="1">
    <source>
        <dbReference type="ARBA" id="ARBA00004651"/>
    </source>
</evidence>
<keyword evidence="8" id="KW-0325">Glycoprotein</keyword>
<dbReference type="InterPro" id="IPR001828">
    <property type="entry name" value="ANF_lig-bd_rcpt"/>
</dbReference>
<name>A0ABM4C647_HYDVU</name>
<feature type="transmembrane region" description="Helical" evidence="10">
    <location>
        <begin position="572"/>
        <end position="592"/>
    </location>
</feature>
<feature type="transmembrane region" description="Helical" evidence="10">
    <location>
        <begin position="643"/>
        <end position="665"/>
    </location>
</feature>
<accession>A0ABM4C647</accession>
<keyword evidence="5" id="KW-0297">G-protein coupled receptor</keyword>
<evidence type="ECO:0000256" key="3">
    <source>
        <dbReference type="ARBA" id="ARBA00022692"/>
    </source>
</evidence>
<dbReference type="PROSITE" id="PS50259">
    <property type="entry name" value="G_PROTEIN_RECEP_F3_4"/>
    <property type="match status" value="1"/>
</dbReference>
<evidence type="ECO:0000313" key="15">
    <source>
        <dbReference type="RefSeq" id="XP_065657059.1"/>
    </source>
</evidence>
<comment type="subcellular location">
    <subcellularLocation>
        <location evidence="1">Cell membrane</location>
        <topology evidence="1">Multi-pass membrane protein</topology>
    </subcellularLocation>
</comment>
<feature type="transmembrane region" description="Helical" evidence="10">
    <location>
        <begin position="536"/>
        <end position="560"/>
    </location>
</feature>
<feature type="transmembrane region" description="Helical" evidence="10">
    <location>
        <begin position="725"/>
        <end position="747"/>
    </location>
</feature>
<dbReference type="SUPFAM" id="SSF53822">
    <property type="entry name" value="Periplasmic binding protein-like I"/>
    <property type="match status" value="1"/>
</dbReference>
<proteinExistence type="predicted"/>
<feature type="transmembrane region" description="Helical" evidence="10">
    <location>
        <begin position="753"/>
        <end position="772"/>
    </location>
</feature>
<evidence type="ECO:0000256" key="10">
    <source>
        <dbReference type="SAM" id="Phobius"/>
    </source>
</evidence>
<evidence type="ECO:0000256" key="6">
    <source>
        <dbReference type="ARBA" id="ARBA00023136"/>
    </source>
</evidence>
<dbReference type="InterPro" id="IPR011500">
    <property type="entry name" value="GPCR_3_9-Cys_dom"/>
</dbReference>
<dbReference type="InterPro" id="IPR028082">
    <property type="entry name" value="Peripla_BP_I"/>
</dbReference>
<feature type="domain" description="G-protein coupled receptors family 3 profile" evidence="12">
    <location>
        <begin position="534"/>
        <end position="783"/>
    </location>
</feature>
<dbReference type="RefSeq" id="XP_065657059.1">
    <property type="nucleotide sequence ID" value="XM_065800987.1"/>
</dbReference>
<dbReference type="Pfam" id="PF01094">
    <property type="entry name" value="ANF_receptor"/>
    <property type="match status" value="1"/>
</dbReference>
<dbReference type="Gene3D" id="2.10.50.30">
    <property type="entry name" value="GPCR, family 3, nine cysteines domain"/>
    <property type="match status" value="1"/>
</dbReference>
<evidence type="ECO:0000256" key="5">
    <source>
        <dbReference type="ARBA" id="ARBA00023040"/>
    </source>
</evidence>
<dbReference type="RefSeq" id="XP_065657058.1">
    <property type="nucleotide sequence ID" value="XM_065800986.1"/>
</dbReference>
<keyword evidence="3 10" id="KW-0812">Transmembrane</keyword>
<sequence>MFFIIKLHQFFQLFSISTLSSIQNCGNSNLVLRHLTNASYFLGGLFSTHVKEGSSYVLNEAPILLVSSMILAIQEINEINDILPGIKLGFEIRDTSHEILCSCNHAIDFLLDKRQSSALIGVVGPGSSFLSTAVSTMLLPDFIPQASYASTSISLSERTVYRNFFRTISTDNYQANAIIDLIDKFQWTYISLFTSNDEYGRFGRDEILKAAKDKNICFSVDQMFDLNLPDDEVNVILEKIEKNSRVVVLWSEPPSGSIIISKSIARGLKNVTWIGTETWKNEVLQFCNANISHNIFFLKLKDHPITAINNDILKADKKSQINCENPWYKELLRKYVMNYTECISGFAATISKGYTSQVYSAVYAFAHGLHNYLNCSFEKCATNSGPLDYELLYNYIINAQFIVPNSNYSVKFDKNGEFLFPAYQYMFVDQKGLIKFGTWEYNPTNVLINENTIVWKHNLKPKSVCSSNCNPGTYKVNSTLSKCCWICVKCPHGSISSSVNQYSCTKCSLTSLENSDQTKCNNMSEISLKVFSTSGIVIVIGSLLGIFCTGFVLILIFKYPNNPIIRSSNKEMSCIQIFSLQLLFCTSFIYFWKPTPSFCVLRTSLFGILLATVLSVVTIKTYRLFRIFNSRFKKASKFLDNKFQITLTFLIVSLQTVVIIIWHIYNPTSVQIVPNSLKNMFFYVCDNEKVVVWISLTYFLALAITSGCMAFMARKLPENYKETHSIVYAMFTVCVLWSSYFPIYFSLDPHKSTVAFLSINILSCYSLLIIFYGNKTRRILRNPGLKSSTFFYSSSVDKVLHTYVEKVVQQDGSTLDVERSVVMYKKTAQSETIS</sequence>
<keyword evidence="11" id="KW-0732">Signal</keyword>
<evidence type="ECO:0000313" key="14">
    <source>
        <dbReference type="RefSeq" id="XP_065657058.1"/>
    </source>
</evidence>
<gene>
    <name evidence="14 15" type="primary">LOC105846519</name>
</gene>